<evidence type="ECO:0000313" key="2">
    <source>
        <dbReference type="EMBL" id="ROT72513.1"/>
    </source>
</evidence>
<feature type="transmembrane region" description="Helical" evidence="1">
    <location>
        <begin position="12"/>
        <end position="31"/>
    </location>
</feature>
<keyword evidence="3" id="KW-1185">Reference proteome</keyword>
<keyword evidence="1" id="KW-0472">Membrane</keyword>
<reference evidence="2 3" key="2">
    <citation type="submission" date="2019-01" db="EMBL/GenBank/DDBJ databases">
        <title>The decoding of complex shrimp genome reveals the adaptation for benthos swimmer, frequently molting mechanism and breeding impact on genome.</title>
        <authorList>
            <person name="Sun Y."/>
            <person name="Gao Y."/>
            <person name="Yu Y."/>
        </authorList>
    </citation>
    <scope>NUCLEOTIDE SEQUENCE [LARGE SCALE GENOMIC DNA]</scope>
    <source>
        <tissue evidence="2">Muscle</tissue>
    </source>
</reference>
<gene>
    <name evidence="2" type="ORF">C7M84_009101</name>
</gene>
<reference evidence="2 3" key="1">
    <citation type="submission" date="2018-04" db="EMBL/GenBank/DDBJ databases">
        <authorList>
            <person name="Zhang X."/>
            <person name="Yuan J."/>
            <person name="Li F."/>
            <person name="Xiang J."/>
        </authorList>
    </citation>
    <scope>NUCLEOTIDE SEQUENCE [LARGE SCALE GENOMIC DNA]</scope>
    <source>
        <tissue evidence="2">Muscle</tissue>
    </source>
</reference>
<keyword evidence="1" id="KW-1133">Transmembrane helix</keyword>
<dbReference type="EMBL" id="QCYY01002141">
    <property type="protein sequence ID" value="ROT72513.1"/>
    <property type="molecule type" value="Genomic_DNA"/>
</dbReference>
<dbReference type="AlphaFoldDB" id="A0A3R7M5G2"/>
<name>A0A3R7M5G2_PENVA</name>
<dbReference type="Proteomes" id="UP000283509">
    <property type="component" value="Unassembled WGS sequence"/>
</dbReference>
<evidence type="ECO:0000313" key="3">
    <source>
        <dbReference type="Proteomes" id="UP000283509"/>
    </source>
</evidence>
<evidence type="ECO:0000256" key="1">
    <source>
        <dbReference type="SAM" id="Phobius"/>
    </source>
</evidence>
<keyword evidence="1" id="KW-0812">Transmembrane</keyword>
<comment type="caution">
    <text evidence="2">The sequence shown here is derived from an EMBL/GenBank/DDBJ whole genome shotgun (WGS) entry which is preliminary data.</text>
</comment>
<protein>
    <submittedName>
        <fullName evidence="2">Uncharacterized protein</fullName>
    </submittedName>
</protein>
<sequence length="390" mass="41466">MPLSLVCVRSFSLSLLRLFFVVFSLSLSLSLSLSHLLLSHPALSVSSLIASLLSFASPPLPCPPSSLSVMLLLSRLSLSLCSSLLSLSLFVSRLLLSLSTLLSLSLNLSLSPSSSLTLMVCSVAACTCYFSPLDGGLSLVPLCCRLLVDPPPRFLRLASASSSFLSLSSLSSHLLSSRSLFLSGSLLSSSLSSLRLLSLSLSLVSSHLSLFSPSLFALSLSLHPSSSSYPDPYLVVLIFFPLGACMSNSSPLFSLLSPSPHPSSFLLLLPSLNCSPSLSLSLYRRISSRLILCSLSLISARLSSLSFRSSLALSHFLFRACSRSASLSSLPPTSRPSLLSLLLPLIVDPHRLISIYNWSVSSCFVLSPSLSFSLSFRACLPPPIASLNTS</sequence>
<accession>A0A3R7M5G2</accession>
<proteinExistence type="predicted"/>
<organism evidence="2 3">
    <name type="scientific">Penaeus vannamei</name>
    <name type="common">Whiteleg shrimp</name>
    <name type="synonym">Litopenaeus vannamei</name>
    <dbReference type="NCBI Taxonomy" id="6689"/>
    <lineage>
        <taxon>Eukaryota</taxon>
        <taxon>Metazoa</taxon>
        <taxon>Ecdysozoa</taxon>
        <taxon>Arthropoda</taxon>
        <taxon>Crustacea</taxon>
        <taxon>Multicrustacea</taxon>
        <taxon>Malacostraca</taxon>
        <taxon>Eumalacostraca</taxon>
        <taxon>Eucarida</taxon>
        <taxon>Decapoda</taxon>
        <taxon>Dendrobranchiata</taxon>
        <taxon>Penaeoidea</taxon>
        <taxon>Penaeidae</taxon>
        <taxon>Penaeus</taxon>
    </lineage>
</organism>